<sequence>MIYLVVLIAILAVLIGAVVYSIKRKDARTLSLVVGFVVGNFTRNIFHANVWDNNIAQIAVFVVVFWAVSVLVEKFLPATWRKGPKRDR</sequence>
<dbReference type="KEGG" id="wei:EQG49_11695"/>
<evidence type="ECO:0000256" key="1">
    <source>
        <dbReference type="SAM" id="Phobius"/>
    </source>
</evidence>
<keyword evidence="1" id="KW-1133">Transmembrane helix</keyword>
<keyword evidence="3" id="KW-1185">Reference proteome</keyword>
<feature type="transmembrane region" description="Helical" evidence="1">
    <location>
        <begin position="55"/>
        <end position="76"/>
    </location>
</feature>
<reference evidence="3" key="1">
    <citation type="submission" date="2019-03" db="EMBL/GenBank/DDBJ databases">
        <title>Weissella sp. 26KH-42 Genome sequencing.</title>
        <authorList>
            <person name="Heo J."/>
            <person name="Kim S.-J."/>
            <person name="Kim J.-S."/>
            <person name="Hong S.-B."/>
            <person name="Kwon S.-W."/>
        </authorList>
    </citation>
    <scope>NUCLEOTIDE SEQUENCE [LARGE SCALE GENOMIC DNA]</scope>
    <source>
        <strain evidence="3">26KH-42</strain>
    </source>
</reference>
<evidence type="ECO:0000313" key="3">
    <source>
        <dbReference type="Proteomes" id="UP000292886"/>
    </source>
</evidence>
<dbReference type="AlphaFoldDB" id="A0A4P6YW15"/>
<keyword evidence="1" id="KW-0472">Membrane</keyword>
<organism evidence="2 3">
    <name type="scientific">Periweissella cryptocerci</name>
    <dbReference type="NCBI Taxonomy" id="2506420"/>
    <lineage>
        <taxon>Bacteria</taxon>
        <taxon>Bacillati</taxon>
        <taxon>Bacillota</taxon>
        <taxon>Bacilli</taxon>
        <taxon>Lactobacillales</taxon>
        <taxon>Lactobacillaceae</taxon>
        <taxon>Periweissella</taxon>
    </lineage>
</organism>
<accession>A0A4P6YW15</accession>
<protein>
    <submittedName>
        <fullName evidence="2">Uncharacterized protein</fullName>
    </submittedName>
</protein>
<name>A0A4P6YW15_9LACO</name>
<gene>
    <name evidence="2" type="ORF">EQG49_11695</name>
</gene>
<evidence type="ECO:0000313" key="2">
    <source>
        <dbReference type="EMBL" id="QBO37069.1"/>
    </source>
</evidence>
<dbReference type="RefSeq" id="WP_133364146.1">
    <property type="nucleotide sequence ID" value="NZ_CP037940.1"/>
</dbReference>
<dbReference type="Proteomes" id="UP000292886">
    <property type="component" value="Chromosome"/>
</dbReference>
<keyword evidence="1" id="KW-0812">Transmembrane</keyword>
<proteinExistence type="predicted"/>
<dbReference type="EMBL" id="CP037940">
    <property type="protein sequence ID" value="QBO37069.1"/>
    <property type="molecule type" value="Genomic_DNA"/>
</dbReference>